<organism evidence="1 2">
    <name type="scientific">Thalassospira xianhensis MCCC 1A02616</name>
    <dbReference type="NCBI Taxonomy" id="1177929"/>
    <lineage>
        <taxon>Bacteria</taxon>
        <taxon>Pseudomonadati</taxon>
        <taxon>Pseudomonadota</taxon>
        <taxon>Alphaproteobacteria</taxon>
        <taxon>Rhodospirillales</taxon>
        <taxon>Thalassospiraceae</taxon>
        <taxon>Thalassospira</taxon>
    </lineage>
</organism>
<reference evidence="1 2" key="1">
    <citation type="submission" date="2014-07" db="EMBL/GenBank/DDBJ databases">
        <title>Draft genome sequence of Thalassospira xianhensis P-4 (MCCC 1A02616).</title>
        <authorList>
            <person name="Lai Q."/>
            <person name="Shao Z."/>
        </authorList>
    </citation>
    <scope>NUCLEOTIDE SEQUENCE [LARGE SCALE GENOMIC DNA]</scope>
    <source>
        <strain evidence="1 2">MCCC 1A02616</strain>
    </source>
</reference>
<name>A0A367UED6_9PROT</name>
<keyword evidence="2" id="KW-1185">Reference proteome</keyword>
<evidence type="ECO:0000313" key="1">
    <source>
        <dbReference type="EMBL" id="RCK06371.1"/>
    </source>
</evidence>
<evidence type="ECO:0000313" key="2">
    <source>
        <dbReference type="Proteomes" id="UP000252419"/>
    </source>
</evidence>
<proteinExistence type="predicted"/>
<dbReference type="AlphaFoldDB" id="A0A367UED6"/>
<dbReference type="Proteomes" id="UP000252419">
    <property type="component" value="Unassembled WGS sequence"/>
</dbReference>
<dbReference type="RefSeq" id="WP_147250086.1">
    <property type="nucleotide sequence ID" value="NZ_JPWA01000008.1"/>
</dbReference>
<sequence>MSEDTVKSKQGLFANAAASRTTMLSSSLPVEPPVPMKGGDGTVLDPFKFRVAAQQFANENGPLFSAFAKVSDSPEPLINGADLATAIATSTKLAGAIAAQFTKKEKPSNNEIRPFRHAAAEIVANCIREGGLASVDIDGIAKSHAAAFHLVDEGLDRSIFADQNISDVASLEMTAATVTLNMMKAVMVYDFRHDRSTLIAAMSDAVLKASLEAAQHVCNDETRPSDRRSVVQTYSNRLSEVMTSVYERKARQVVSHLANATPAKKEDFARKFDPLPEILRVFKEWNLLFMGTSVAYARSAANSVGIQSSRETAPSKN</sequence>
<gene>
    <name evidence="1" type="ORF">TH5_09250</name>
</gene>
<protein>
    <submittedName>
        <fullName evidence="1">Uncharacterized protein</fullName>
    </submittedName>
</protein>
<comment type="caution">
    <text evidence="1">The sequence shown here is derived from an EMBL/GenBank/DDBJ whole genome shotgun (WGS) entry which is preliminary data.</text>
</comment>
<dbReference type="EMBL" id="JPWA01000008">
    <property type="protein sequence ID" value="RCK06371.1"/>
    <property type="molecule type" value="Genomic_DNA"/>
</dbReference>
<accession>A0A367UED6</accession>